<feature type="repeat" description="PPR" evidence="3">
    <location>
        <begin position="9"/>
        <end position="43"/>
    </location>
</feature>
<keyword evidence="2" id="KW-0677">Repeat</keyword>
<evidence type="ECO:0000256" key="1">
    <source>
        <dbReference type="ARBA" id="ARBA00007626"/>
    </source>
</evidence>
<protein>
    <recommendedName>
        <fullName evidence="5">Pentacotripeptide-repeat region of PRORP domain-containing protein</fullName>
    </recommendedName>
</protein>
<name>A0A6N2MU12_SALVM</name>
<accession>A0A6N2MU12</accession>
<comment type="similarity">
    <text evidence="1">Belongs to the PPR family. P subfamily.</text>
</comment>
<dbReference type="AlphaFoldDB" id="A0A6N2MU12"/>
<gene>
    <name evidence="4" type="ORF">SVIM_LOCUS411510</name>
</gene>
<reference evidence="4" key="1">
    <citation type="submission" date="2019-03" db="EMBL/GenBank/DDBJ databases">
        <authorList>
            <person name="Mank J."/>
            <person name="Almeida P."/>
        </authorList>
    </citation>
    <scope>NUCLEOTIDE SEQUENCE</scope>
    <source>
        <strain evidence="4">78183</strain>
    </source>
</reference>
<evidence type="ECO:0008006" key="5">
    <source>
        <dbReference type="Google" id="ProtNLM"/>
    </source>
</evidence>
<dbReference type="NCBIfam" id="TIGR00756">
    <property type="entry name" value="PPR"/>
    <property type="match status" value="1"/>
</dbReference>
<sequence>MKDEGFEPDFVTYGTLINAHCKVKRCNDAIELCHEMEARNWKPSSHRNCILINYLEAVKRLSEAAGDTTYIALVRAYCWSERMRGVQTTIDEMRKVGLVQMREPMIYTSPSDSEGVLQRGLGARCESTASTYEIIVRVFCNGD</sequence>
<proteinExistence type="inferred from homology"/>
<dbReference type="PROSITE" id="PS51375">
    <property type="entry name" value="PPR"/>
    <property type="match status" value="1"/>
</dbReference>
<dbReference type="Gene3D" id="1.25.40.10">
    <property type="entry name" value="Tetratricopeptide repeat domain"/>
    <property type="match status" value="1"/>
</dbReference>
<dbReference type="Pfam" id="PF01535">
    <property type="entry name" value="PPR"/>
    <property type="match status" value="1"/>
</dbReference>
<dbReference type="EMBL" id="CAADRP010001930">
    <property type="protein sequence ID" value="VFU57012.1"/>
    <property type="molecule type" value="Genomic_DNA"/>
</dbReference>
<evidence type="ECO:0000313" key="4">
    <source>
        <dbReference type="EMBL" id="VFU57012.1"/>
    </source>
</evidence>
<dbReference type="InterPro" id="IPR011990">
    <property type="entry name" value="TPR-like_helical_dom_sf"/>
</dbReference>
<dbReference type="PANTHER" id="PTHR47941">
    <property type="entry name" value="PENTATRICOPEPTIDE REPEAT-CONTAINING PROTEIN 3, MITOCHONDRIAL"/>
    <property type="match status" value="1"/>
</dbReference>
<dbReference type="InterPro" id="IPR002885">
    <property type="entry name" value="PPR_rpt"/>
</dbReference>
<evidence type="ECO:0000256" key="2">
    <source>
        <dbReference type="ARBA" id="ARBA00022737"/>
    </source>
</evidence>
<evidence type="ECO:0000256" key="3">
    <source>
        <dbReference type="PROSITE-ProRule" id="PRU00708"/>
    </source>
</evidence>
<organism evidence="4">
    <name type="scientific">Salix viminalis</name>
    <name type="common">Common osier</name>
    <name type="synonym">Basket willow</name>
    <dbReference type="NCBI Taxonomy" id="40686"/>
    <lineage>
        <taxon>Eukaryota</taxon>
        <taxon>Viridiplantae</taxon>
        <taxon>Streptophyta</taxon>
        <taxon>Embryophyta</taxon>
        <taxon>Tracheophyta</taxon>
        <taxon>Spermatophyta</taxon>
        <taxon>Magnoliopsida</taxon>
        <taxon>eudicotyledons</taxon>
        <taxon>Gunneridae</taxon>
        <taxon>Pentapetalae</taxon>
        <taxon>rosids</taxon>
        <taxon>fabids</taxon>
        <taxon>Malpighiales</taxon>
        <taxon>Salicaceae</taxon>
        <taxon>Saliceae</taxon>
        <taxon>Salix</taxon>
    </lineage>
</organism>
<dbReference type="Pfam" id="PF12854">
    <property type="entry name" value="PPR_1"/>
    <property type="match status" value="1"/>
</dbReference>